<dbReference type="RefSeq" id="WP_093615569.1">
    <property type="nucleotide sequence ID" value="NZ_BOMT01000027.1"/>
</dbReference>
<dbReference type="OrthoDB" id="3295547at2"/>
<evidence type="ECO:0000313" key="2">
    <source>
        <dbReference type="Proteomes" id="UP000199645"/>
    </source>
</evidence>
<dbReference type="EMBL" id="FONV01000006">
    <property type="protein sequence ID" value="SFF15431.1"/>
    <property type="molecule type" value="Genomic_DNA"/>
</dbReference>
<organism evidence="1 2">
    <name type="scientific">Actinoplanes philippinensis</name>
    <dbReference type="NCBI Taxonomy" id="35752"/>
    <lineage>
        <taxon>Bacteria</taxon>
        <taxon>Bacillati</taxon>
        <taxon>Actinomycetota</taxon>
        <taxon>Actinomycetes</taxon>
        <taxon>Micromonosporales</taxon>
        <taxon>Micromonosporaceae</taxon>
        <taxon>Actinoplanes</taxon>
    </lineage>
</organism>
<keyword evidence="2" id="KW-1185">Reference proteome</keyword>
<name>A0A1I2GFL2_9ACTN</name>
<gene>
    <name evidence="1" type="ORF">SAMN05421541_106453</name>
</gene>
<accession>A0A1I2GFL2</accession>
<dbReference type="PROSITE" id="PS51257">
    <property type="entry name" value="PROKAR_LIPOPROTEIN"/>
    <property type="match status" value="1"/>
</dbReference>
<evidence type="ECO:0000313" key="1">
    <source>
        <dbReference type="EMBL" id="SFF15431.1"/>
    </source>
</evidence>
<protein>
    <submittedName>
        <fullName evidence="1">Uncharacterized protein</fullName>
    </submittedName>
</protein>
<proteinExistence type="predicted"/>
<dbReference type="STRING" id="35752.SAMN05421541_106453"/>
<sequence>MRMRATTTTVALIALLAGGCARPGDGPGAAVPGPQRSGPAAPVVHDRWESCDAALPKDQMDQFTAAHEALTMPLLDDSFQPVAAVVCRVGIRQRPGGGSEQTAEEARADDLTALLSALRLPDEASTAEICTADLPGVPWVVLVDRDNRWVRPGVPVDACVKPRTEFRKAYDGLVTVTVSSRVTGQIESDEAATAGCSQTYADMTWTTGAMGSENKGTLGPLPETASARRCVYDVPASERGSGKPAGGFRAGGPLSAADWTAIRAEVAASEPASPACDQPASRFALVQLEPGGTLNIEADGCRRILAEVSDGPGVFRTSSERLTKLVFG</sequence>
<dbReference type="AlphaFoldDB" id="A0A1I2GFL2"/>
<reference evidence="1 2" key="1">
    <citation type="submission" date="2016-10" db="EMBL/GenBank/DDBJ databases">
        <authorList>
            <person name="de Groot N.N."/>
        </authorList>
    </citation>
    <scope>NUCLEOTIDE SEQUENCE [LARGE SCALE GENOMIC DNA]</scope>
    <source>
        <strain evidence="1 2">DSM 43019</strain>
    </source>
</reference>
<dbReference type="Proteomes" id="UP000199645">
    <property type="component" value="Unassembled WGS sequence"/>
</dbReference>